<feature type="region of interest" description="Disordered" evidence="1">
    <location>
        <begin position="41"/>
        <end position="61"/>
    </location>
</feature>
<dbReference type="GO" id="GO:0009507">
    <property type="term" value="C:chloroplast"/>
    <property type="evidence" value="ECO:0007669"/>
    <property type="project" value="TreeGrafter"/>
</dbReference>
<protein>
    <submittedName>
        <fullName evidence="3">Uncharacterized protein</fullName>
    </submittedName>
</protein>
<proteinExistence type="predicted"/>
<dbReference type="AlphaFoldDB" id="A0AAD3XJP7"/>
<evidence type="ECO:0000313" key="3">
    <source>
        <dbReference type="EMBL" id="GMH07092.1"/>
    </source>
</evidence>
<feature type="transmembrane region" description="Helical" evidence="2">
    <location>
        <begin position="152"/>
        <end position="178"/>
    </location>
</feature>
<keyword evidence="2" id="KW-0812">Transmembrane</keyword>
<evidence type="ECO:0000313" key="4">
    <source>
        <dbReference type="Proteomes" id="UP001279734"/>
    </source>
</evidence>
<keyword evidence="4" id="KW-1185">Reference proteome</keyword>
<gene>
    <name evidence="3" type="ORF">Nepgr_008932</name>
</gene>
<dbReference type="PANTHER" id="PTHR36742:SF1">
    <property type="entry name" value="MYOSIN-G HEAVY CHAIN-LIKE PROTEIN"/>
    <property type="match status" value="1"/>
</dbReference>
<comment type="caution">
    <text evidence="3">The sequence shown here is derived from an EMBL/GenBank/DDBJ whole genome shotgun (WGS) entry which is preliminary data.</text>
</comment>
<dbReference type="EMBL" id="BSYO01000007">
    <property type="protein sequence ID" value="GMH07092.1"/>
    <property type="molecule type" value="Genomic_DNA"/>
</dbReference>
<accession>A0AAD3XJP7</accession>
<organism evidence="3 4">
    <name type="scientific">Nepenthes gracilis</name>
    <name type="common">Slender pitcher plant</name>
    <dbReference type="NCBI Taxonomy" id="150966"/>
    <lineage>
        <taxon>Eukaryota</taxon>
        <taxon>Viridiplantae</taxon>
        <taxon>Streptophyta</taxon>
        <taxon>Embryophyta</taxon>
        <taxon>Tracheophyta</taxon>
        <taxon>Spermatophyta</taxon>
        <taxon>Magnoliopsida</taxon>
        <taxon>eudicotyledons</taxon>
        <taxon>Gunneridae</taxon>
        <taxon>Pentapetalae</taxon>
        <taxon>Caryophyllales</taxon>
        <taxon>Nepenthaceae</taxon>
        <taxon>Nepenthes</taxon>
    </lineage>
</organism>
<keyword evidence="2" id="KW-0472">Membrane</keyword>
<reference evidence="3" key="1">
    <citation type="submission" date="2023-05" db="EMBL/GenBank/DDBJ databases">
        <title>Nepenthes gracilis genome sequencing.</title>
        <authorList>
            <person name="Fukushima K."/>
        </authorList>
    </citation>
    <scope>NUCLEOTIDE SEQUENCE</scope>
    <source>
        <strain evidence="3">SING2019-196</strain>
    </source>
</reference>
<evidence type="ECO:0000256" key="1">
    <source>
        <dbReference type="SAM" id="MobiDB-lite"/>
    </source>
</evidence>
<sequence length="182" mass="19728">MALNFIAAGIHPKPSILLPRHKKHLFTSNICFASSDSRVSDQSDGGITEDQSPVSPAGSSPSARLQLDLLEQLSSNASTVAAGYESDGSSGRSRRTIRDQLEQLVGGRDEDFSVQLGKNLKKVSPKFLTISQKRNIKRQAYLDQVSQRNDSVFFATIGAFVILPPLLILGVAILSGYVQLFP</sequence>
<dbReference type="PANTHER" id="PTHR36742">
    <property type="entry name" value="MYOSIN-G HEAVY CHAIN-LIKE PROTEIN"/>
    <property type="match status" value="1"/>
</dbReference>
<dbReference type="Proteomes" id="UP001279734">
    <property type="component" value="Unassembled WGS sequence"/>
</dbReference>
<name>A0AAD3XJP7_NEPGR</name>
<keyword evidence="2" id="KW-1133">Transmembrane helix</keyword>
<feature type="compositionally biased region" description="Low complexity" evidence="1">
    <location>
        <begin position="52"/>
        <end position="61"/>
    </location>
</feature>
<evidence type="ECO:0000256" key="2">
    <source>
        <dbReference type="SAM" id="Phobius"/>
    </source>
</evidence>
<feature type="compositionally biased region" description="Polar residues" evidence="1">
    <location>
        <begin position="41"/>
        <end position="51"/>
    </location>
</feature>